<dbReference type="Gene3D" id="1.10.45.10">
    <property type="entry name" value="Vanillyl-alcohol Oxidase, Chain A, domain 4"/>
    <property type="match status" value="1"/>
</dbReference>
<dbReference type="GO" id="GO:0005739">
    <property type="term" value="C:mitochondrion"/>
    <property type="evidence" value="ECO:0007669"/>
    <property type="project" value="TreeGrafter"/>
</dbReference>
<evidence type="ECO:0000313" key="6">
    <source>
        <dbReference type="EMBL" id="EKG19495.1"/>
    </source>
</evidence>
<dbReference type="InterPro" id="IPR016170">
    <property type="entry name" value="Cytok_DH_C_sf"/>
</dbReference>
<evidence type="ECO:0000256" key="4">
    <source>
        <dbReference type="ARBA" id="ARBA00023002"/>
    </source>
</evidence>
<dbReference type="SUPFAM" id="SSF55103">
    <property type="entry name" value="FAD-linked oxidases, C-terminal domain"/>
    <property type="match status" value="1"/>
</dbReference>
<dbReference type="eggNOG" id="KOG1231">
    <property type="taxonomic scope" value="Eukaryota"/>
</dbReference>
<evidence type="ECO:0000256" key="1">
    <source>
        <dbReference type="ARBA" id="ARBA00001974"/>
    </source>
</evidence>
<dbReference type="Gene3D" id="3.40.462.10">
    <property type="entry name" value="FAD-linked oxidases, C-terminal domain"/>
    <property type="match status" value="1"/>
</dbReference>
<dbReference type="Proteomes" id="UP000007129">
    <property type="component" value="Unassembled WGS sequence"/>
</dbReference>
<evidence type="ECO:0000256" key="3">
    <source>
        <dbReference type="ARBA" id="ARBA00022827"/>
    </source>
</evidence>
<dbReference type="OrthoDB" id="5332616at2759"/>
<dbReference type="VEuPathDB" id="FungiDB:MPH_03359"/>
<name>K2SS43_MACPH</name>
<feature type="domain" description="FAD-binding PCMH-type" evidence="5">
    <location>
        <begin position="89"/>
        <end position="293"/>
    </location>
</feature>
<dbReference type="Pfam" id="PF01565">
    <property type="entry name" value="FAD_binding_4"/>
    <property type="match status" value="1"/>
</dbReference>
<dbReference type="InterPro" id="IPR016171">
    <property type="entry name" value="Vanillyl_alc_oxidase_C-sub2"/>
</dbReference>
<comment type="caution">
    <text evidence="6">The sequence shown here is derived from an EMBL/GenBank/DDBJ whole genome shotgun (WGS) entry which is preliminary data.</text>
</comment>
<protein>
    <submittedName>
        <fullName evidence="6">FAD-linked oxidase</fullName>
    </submittedName>
</protein>
<organism evidence="6 7">
    <name type="scientific">Macrophomina phaseolina (strain MS6)</name>
    <name type="common">Charcoal rot fungus</name>
    <dbReference type="NCBI Taxonomy" id="1126212"/>
    <lineage>
        <taxon>Eukaryota</taxon>
        <taxon>Fungi</taxon>
        <taxon>Dikarya</taxon>
        <taxon>Ascomycota</taxon>
        <taxon>Pezizomycotina</taxon>
        <taxon>Dothideomycetes</taxon>
        <taxon>Dothideomycetes incertae sedis</taxon>
        <taxon>Botryosphaeriales</taxon>
        <taxon>Botryosphaeriaceae</taxon>
        <taxon>Macrophomina</taxon>
    </lineage>
</organism>
<dbReference type="STRING" id="1126212.K2SS43"/>
<dbReference type="GO" id="GO:1903457">
    <property type="term" value="P:lactate catabolic process"/>
    <property type="evidence" value="ECO:0007669"/>
    <property type="project" value="TreeGrafter"/>
</dbReference>
<keyword evidence="4" id="KW-0560">Oxidoreductase</keyword>
<comment type="cofactor">
    <cofactor evidence="1">
        <name>FAD</name>
        <dbReference type="ChEBI" id="CHEBI:57692"/>
    </cofactor>
</comment>
<dbReference type="PANTHER" id="PTHR11748">
    <property type="entry name" value="D-LACTATE DEHYDROGENASE"/>
    <property type="match status" value="1"/>
</dbReference>
<dbReference type="InParanoid" id="K2SS43"/>
<dbReference type="InterPro" id="IPR036318">
    <property type="entry name" value="FAD-bd_PCMH-like_sf"/>
</dbReference>
<reference evidence="6 7" key="1">
    <citation type="journal article" date="2012" name="BMC Genomics">
        <title>Tools to kill: Genome of one of the most destructive plant pathogenic fungi Macrophomina phaseolina.</title>
        <authorList>
            <person name="Islam M.S."/>
            <person name="Haque M.S."/>
            <person name="Islam M.M."/>
            <person name="Emdad E.M."/>
            <person name="Halim A."/>
            <person name="Hossen Q.M.M."/>
            <person name="Hossain M.Z."/>
            <person name="Ahmed B."/>
            <person name="Rahim S."/>
            <person name="Rahman M.S."/>
            <person name="Alam M.M."/>
            <person name="Hou S."/>
            <person name="Wan X."/>
            <person name="Saito J.A."/>
            <person name="Alam M."/>
        </authorList>
    </citation>
    <scope>NUCLEOTIDE SEQUENCE [LARGE SCALE GENOMIC DNA]</scope>
    <source>
        <strain evidence="6 7">MS6</strain>
    </source>
</reference>
<dbReference type="GO" id="GO:0008720">
    <property type="term" value="F:D-lactate dehydrogenase (NAD+) activity"/>
    <property type="evidence" value="ECO:0007669"/>
    <property type="project" value="TreeGrafter"/>
</dbReference>
<dbReference type="InterPro" id="IPR016169">
    <property type="entry name" value="FAD-bd_PCMH_sub2"/>
</dbReference>
<dbReference type="GO" id="GO:0071949">
    <property type="term" value="F:FAD binding"/>
    <property type="evidence" value="ECO:0007669"/>
    <property type="project" value="InterPro"/>
</dbReference>
<dbReference type="Pfam" id="PF02913">
    <property type="entry name" value="FAD-oxidase_C"/>
    <property type="match status" value="1"/>
</dbReference>
<dbReference type="PANTHER" id="PTHR11748:SF114">
    <property type="entry name" value="ARYL-ALCOHOL OXIDASE VANILLYL-ALCOHOL OXIDASE (AFU_ORTHOLOGUE AFUA_3G09500)-RELATED"/>
    <property type="match status" value="1"/>
</dbReference>
<evidence type="ECO:0000259" key="5">
    <source>
        <dbReference type="PROSITE" id="PS51387"/>
    </source>
</evidence>
<dbReference type="HOGENOM" id="CLU_024402_0_0_1"/>
<dbReference type="InterPro" id="IPR006094">
    <property type="entry name" value="Oxid_FAD_bind_N"/>
</dbReference>
<dbReference type="EMBL" id="AHHD01000163">
    <property type="protein sequence ID" value="EKG19495.1"/>
    <property type="molecule type" value="Genomic_DNA"/>
</dbReference>
<accession>K2SS43</accession>
<dbReference type="Gene3D" id="3.30.465.10">
    <property type="match status" value="1"/>
</dbReference>
<dbReference type="AlphaFoldDB" id="K2SS43"/>
<keyword evidence="3" id="KW-0274">FAD</keyword>
<dbReference type="InterPro" id="IPR016164">
    <property type="entry name" value="FAD-linked_Oxase-like_C"/>
</dbReference>
<dbReference type="InterPro" id="IPR004113">
    <property type="entry name" value="FAD-bd_oxidored_4_C"/>
</dbReference>
<keyword evidence="2" id="KW-0285">Flavoprotein</keyword>
<dbReference type="InterPro" id="IPR016166">
    <property type="entry name" value="FAD-bd_PCMH"/>
</dbReference>
<evidence type="ECO:0000313" key="7">
    <source>
        <dbReference type="Proteomes" id="UP000007129"/>
    </source>
</evidence>
<dbReference type="InterPro" id="IPR016167">
    <property type="entry name" value="FAD-bd_PCMH_sub1"/>
</dbReference>
<sequence>MGKPGPSSFTFHTPSFPSWSATMGSISTTQPLVLPPGVDAAQFDVYVQRAIGIVGAENVTVISAADELTNESYLDPSKAHDMFHVFDKDYFVASAVVAPRKVTEVQAIMRLCNEFKMPVWPFSIGRNVGYGGAAPRVPGSIGLDMGRNLNRVLEVNVKNAYCLVEPGVTYTELYNHMVENKLNEKLWIDVPDLGGGSVLGNCIERGVGYTPYGDHFMMHCGMEVVLPNGELIRTGMGAMPNPGASSASGSLDEQPGNRCWQLFNYGFGPYHDGIFSQSNYGVVVKMGMWLMPNPGGYQPYLITFEKDSDLPKIVEIIRELRLAMVLQNVPSIRHILLDAAVLGNKSSYKNVDRPLTEEELVDIQNQLGLGRWNFYGALYGPEIVRNAQWEVIKATFGQIEGSKFFWPEEGKTSPGVLDIRAKTLAGIPTMEELKWVDWLPNGSHLFFSPISEITGDAANLQYSITKKRVLEAGFDFIGTFTIGMREMHHIVCLVFDRKDAVQREKMHKLIRTLIDDCATHGWGEYRTHLALMDQIADTYSFNNHALLRFSEKLKDAIDPNGILAPGKVSEIDRSFTRVRLLTHSLERRLAQFVCKGRVEAHSSLIAETEDMNPRLRIELIAAAVKKTSELGGVKESGLTTLTLTATVPHCKIEGRSRTCEVRCIFGSRGCSTGPHRDHIISNHLNFKAQSSHLRGPGNSFVSFP</sequence>
<evidence type="ECO:0000256" key="2">
    <source>
        <dbReference type="ARBA" id="ARBA00022630"/>
    </source>
</evidence>
<proteinExistence type="predicted"/>
<dbReference type="Gene3D" id="3.30.43.10">
    <property type="entry name" value="Uridine Diphospho-n-acetylenolpyruvylglucosamine Reductase, domain 2"/>
    <property type="match status" value="1"/>
</dbReference>
<dbReference type="GO" id="GO:0004458">
    <property type="term" value="F:D-lactate dehydrogenase (cytochrome) activity"/>
    <property type="evidence" value="ECO:0007669"/>
    <property type="project" value="TreeGrafter"/>
</dbReference>
<gene>
    <name evidence="6" type="ORF">MPH_03359</name>
</gene>
<dbReference type="SUPFAM" id="SSF56176">
    <property type="entry name" value="FAD-binding/transporter-associated domain-like"/>
    <property type="match status" value="1"/>
</dbReference>
<dbReference type="PROSITE" id="PS51387">
    <property type="entry name" value="FAD_PCMH"/>
    <property type="match status" value="1"/>
</dbReference>